<dbReference type="EMBL" id="PVXP01000064">
    <property type="protein sequence ID" value="PRR81800.1"/>
    <property type="molecule type" value="Genomic_DNA"/>
</dbReference>
<organism evidence="4 5">
    <name type="scientific">Clostridium luticellarii</name>
    <dbReference type="NCBI Taxonomy" id="1691940"/>
    <lineage>
        <taxon>Bacteria</taxon>
        <taxon>Bacillati</taxon>
        <taxon>Bacillota</taxon>
        <taxon>Clostridia</taxon>
        <taxon>Eubacteriales</taxon>
        <taxon>Clostridiaceae</taxon>
        <taxon>Clostridium</taxon>
    </lineage>
</organism>
<dbReference type="Gene3D" id="2.60.40.1220">
    <property type="match status" value="1"/>
</dbReference>
<protein>
    <recommendedName>
        <fullName evidence="3">SbsA Ig-like domain-containing protein</fullName>
    </recommendedName>
</protein>
<dbReference type="InterPro" id="IPR055151">
    <property type="entry name" value="GH113"/>
</dbReference>
<dbReference type="Pfam" id="PF13205">
    <property type="entry name" value="Big_5"/>
    <property type="match status" value="1"/>
</dbReference>
<dbReference type="InterPro" id="IPR032812">
    <property type="entry name" value="SbsA_Ig"/>
</dbReference>
<feature type="chain" id="PRO_5015498711" description="SbsA Ig-like domain-containing protein" evidence="2">
    <location>
        <begin position="42"/>
        <end position="471"/>
    </location>
</feature>
<gene>
    <name evidence="4" type="ORF">CLLU_30260</name>
</gene>
<evidence type="ECO:0000259" key="3">
    <source>
        <dbReference type="Pfam" id="PF13205"/>
    </source>
</evidence>
<dbReference type="Proteomes" id="UP000237798">
    <property type="component" value="Unassembled WGS sequence"/>
</dbReference>
<feature type="domain" description="SbsA Ig-like" evidence="3">
    <location>
        <begin position="40"/>
        <end position="136"/>
    </location>
</feature>
<proteinExistence type="predicted"/>
<evidence type="ECO:0000313" key="5">
    <source>
        <dbReference type="Proteomes" id="UP000237798"/>
    </source>
</evidence>
<name>A0A2T0BD21_9CLOT</name>
<feature type="signal peptide" evidence="2">
    <location>
        <begin position="1"/>
        <end position="41"/>
    </location>
</feature>
<evidence type="ECO:0000256" key="1">
    <source>
        <dbReference type="ARBA" id="ARBA00022729"/>
    </source>
</evidence>
<dbReference type="SUPFAM" id="SSF51445">
    <property type="entry name" value="(Trans)glycosidases"/>
    <property type="match status" value="1"/>
</dbReference>
<dbReference type="InterPro" id="IPR017853">
    <property type="entry name" value="GH"/>
</dbReference>
<reference evidence="4 5" key="1">
    <citation type="submission" date="2018-03" db="EMBL/GenBank/DDBJ databases">
        <title>Genome sequence of Clostridium luticellarii DSM 29923.</title>
        <authorList>
            <person name="Poehlein A."/>
            <person name="Daniel R."/>
        </authorList>
    </citation>
    <scope>NUCLEOTIDE SEQUENCE [LARGE SCALE GENOMIC DNA]</scope>
    <source>
        <strain evidence="4 5">DSM 29923</strain>
    </source>
</reference>
<dbReference type="InterPro" id="IPR014755">
    <property type="entry name" value="Cu-Rt/internalin_Ig-like"/>
</dbReference>
<dbReference type="CDD" id="cd19608">
    <property type="entry name" value="GH113_mannanase-like"/>
    <property type="match status" value="1"/>
</dbReference>
<dbReference type="Pfam" id="PF22612">
    <property type="entry name" value="GH113"/>
    <property type="match status" value="1"/>
</dbReference>
<accession>A0A2T0BD21</accession>
<comment type="caution">
    <text evidence="4">The sequence shown here is derived from an EMBL/GenBank/DDBJ whole genome shotgun (WGS) entry which is preliminary data.</text>
</comment>
<sequence length="471" mass="53803">MGKMKIVEYVNSHNMIGKFKNKILIAAIFGLFFLISFNVQAANFTDNQTVDSNKTWIISFNSEISFDDLTKQGIIVTDSKGNKVDVGIQLGQDSKTVAVTAPQGGYTSGESYTLNVGEQVHSTKGKTLNKKCTLNFNIKSNEDEILDGEKVKSGNLSIDYDIEQVLSDIDKFQLNTLNIPVKIKIDNLSSSNMEVDKDSESTAIGLIKQLKGRDIKIILEPYPWIAEGGKSETDWNPDDMDTFFSNWRVNVLKTLVDDIAVPYNVDALNIGSNFVNIEPEEKKWCDTIDYVRTYYKGLVTYRTNWWYTASWDTKSITDYENKLNNKLFSKLDFISIAAYFELTNNATNTVEHLVSAIENSQISVNGEIRNQNIKQEIKNFYDKWNKPIFFGELGFPKTDEASFHPWKPDENSTVNNVEQANCFEAYRREFENEPWLLGFSAFAIGKQDDNKQYYPSKESTLVIRNWYSKEQ</sequence>
<evidence type="ECO:0000256" key="2">
    <source>
        <dbReference type="SAM" id="SignalP"/>
    </source>
</evidence>
<keyword evidence="5" id="KW-1185">Reference proteome</keyword>
<keyword evidence="1 2" id="KW-0732">Signal</keyword>
<evidence type="ECO:0000313" key="4">
    <source>
        <dbReference type="EMBL" id="PRR81800.1"/>
    </source>
</evidence>
<dbReference type="AlphaFoldDB" id="A0A2T0BD21"/>
<dbReference type="Gene3D" id="3.20.20.80">
    <property type="entry name" value="Glycosidases"/>
    <property type="match status" value="1"/>
</dbReference>